<gene>
    <name evidence="1" type="ORF">DSTB1V02_LOCUS9323</name>
</gene>
<evidence type="ECO:0000313" key="2">
    <source>
        <dbReference type="Proteomes" id="UP000677054"/>
    </source>
</evidence>
<dbReference type="EMBL" id="LR901861">
    <property type="protein sequence ID" value="CAD7249532.1"/>
    <property type="molecule type" value="Genomic_DNA"/>
</dbReference>
<dbReference type="Proteomes" id="UP000677054">
    <property type="component" value="Unassembled WGS sequence"/>
</dbReference>
<evidence type="ECO:0000313" key="1">
    <source>
        <dbReference type="EMBL" id="CAD7249532.1"/>
    </source>
</evidence>
<name>A0A7R9FNA8_9CRUS</name>
<dbReference type="EMBL" id="CAJPEV010002344">
    <property type="protein sequence ID" value="CAG0896594.1"/>
    <property type="molecule type" value="Genomic_DNA"/>
</dbReference>
<reference evidence="1" key="1">
    <citation type="submission" date="2020-11" db="EMBL/GenBank/DDBJ databases">
        <authorList>
            <person name="Tran Van P."/>
        </authorList>
    </citation>
    <scope>NUCLEOTIDE SEQUENCE</scope>
</reference>
<sequence length="101" mass="11544">MLGLLTTCRRASIWNAFLDLPEYGPIDPSREENNAFLRKFFGEFHATFPDGFLHLGVTKWISSAEFLGGWTSTRVLILASTQEYQIDILFPPPVPEPREEE</sequence>
<keyword evidence="2" id="KW-1185">Reference proteome</keyword>
<proteinExistence type="predicted"/>
<accession>A0A7R9FNA8</accession>
<protein>
    <submittedName>
        <fullName evidence="1">Uncharacterized protein</fullName>
    </submittedName>
</protein>
<organism evidence="1">
    <name type="scientific">Darwinula stevensoni</name>
    <dbReference type="NCBI Taxonomy" id="69355"/>
    <lineage>
        <taxon>Eukaryota</taxon>
        <taxon>Metazoa</taxon>
        <taxon>Ecdysozoa</taxon>
        <taxon>Arthropoda</taxon>
        <taxon>Crustacea</taxon>
        <taxon>Oligostraca</taxon>
        <taxon>Ostracoda</taxon>
        <taxon>Podocopa</taxon>
        <taxon>Podocopida</taxon>
        <taxon>Darwinulocopina</taxon>
        <taxon>Darwinuloidea</taxon>
        <taxon>Darwinulidae</taxon>
        <taxon>Darwinula</taxon>
    </lineage>
</organism>
<dbReference type="AlphaFoldDB" id="A0A7R9FNA8"/>